<dbReference type="EMBL" id="PEBX01000018">
    <property type="protein sequence ID" value="PTQ56825.1"/>
    <property type="molecule type" value="Genomic_DNA"/>
</dbReference>
<reference evidence="7" key="1">
    <citation type="journal article" date="2018" name="Sci. Rep.">
        <title>Lignite coal burning seam in the remote Altai Mountains harbors a hydrogen-driven thermophilic microbial community.</title>
        <authorList>
            <person name="Kadnikov V.V."/>
            <person name="Mardanov A.V."/>
            <person name="Ivasenko D.A."/>
            <person name="Antsiferov D.V."/>
            <person name="Beletsky A.V."/>
            <person name="Karnachuk O.V."/>
            <person name="Ravin N.V."/>
        </authorList>
    </citation>
    <scope>NUCLEOTIDE SEQUENCE [LARGE SCALE GENOMIC DNA]</scope>
</reference>
<evidence type="ECO:0000256" key="3">
    <source>
        <dbReference type="ARBA" id="ARBA00022989"/>
    </source>
</evidence>
<keyword evidence="2 5" id="KW-0812">Transmembrane</keyword>
<comment type="subcellular location">
    <subcellularLocation>
        <location evidence="1">Membrane</location>
        <topology evidence="1">Multi-pass membrane protein</topology>
    </subcellularLocation>
</comment>
<evidence type="ECO:0000256" key="1">
    <source>
        <dbReference type="ARBA" id="ARBA00004141"/>
    </source>
</evidence>
<comment type="caution">
    <text evidence="6">The sequence shown here is derived from an EMBL/GenBank/DDBJ whole genome shotgun (WGS) entry which is preliminary data.</text>
</comment>
<dbReference type="AlphaFoldDB" id="A0A2R6Y2F5"/>
<feature type="transmembrane region" description="Helical" evidence="5">
    <location>
        <begin position="22"/>
        <end position="44"/>
    </location>
</feature>
<organism evidence="6 7">
    <name type="scientific">Candidatus Carbonibacillus altaicus</name>
    <dbReference type="NCBI Taxonomy" id="2163959"/>
    <lineage>
        <taxon>Bacteria</taxon>
        <taxon>Bacillati</taxon>
        <taxon>Bacillota</taxon>
        <taxon>Bacilli</taxon>
        <taxon>Bacillales</taxon>
        <taxon>Candidatus Carbonibacillus</taxon>
    </lineage>
</organism>
<evidence type="ECO:0008006" key="8">
    <source>
        <dbReference type="Google" id="ProtNLM"/>
    </source>
</evidence>
<accession>A0A2R6Y2F5</accession>
<dbReference type="Pfam" id="PF09685">
    <property type="entry name" value="MamF_MmsF"/>
    <property type="match status" value="1"/>
</dbReference>
<evidence type="ECO:0000256" key="5">
    <source>
        <dbReference type="SAM" id="Phobius"/>
    </source>
</evidence>
<feature type="transmembrane region" description="Helical" evidence="5">
    <location>
        <begin position="64"/>
        <end position="86"/>
    </location>
</feature>
<evidence type="ECO:0000256" key="2">
    <source>
        <dbReference type="ARBA" id="ARBA00022692"/>
    </source>
</evidence>
<feature type="transmembrane region" description="Helical" evidence="5">
    <location>
        <begin position="106"/>
        <end position="132"/>
    </location>
</feature>
<evidence type="ECO:0000313" key="6">
    <source>
        <dbReference type="EMBL" id="PTQ56825.1"/>
    </source>
</evidence>
<proteinExistence type="predicted"/>
<keyword evidence="3 5" id="KW-1133">Transmembrane helix</keyword>
<keyword evidence="4 5" id="KW-0472">Membrane</keyword>
<dbReference type="Proteomes" id="UP000244338">
    <property type="component" value="Unassembled WGS sequence"/>
</dbReference>
<sequence>MGKPMSSQEERLWSVFAHLSHLVNFILPFIPFVNVIAPLALWLWRKNDSDFFNDQGKEALNFQITVSIVIFILQLLTFLTTGSFGLNMFRNDDVYFYNYNYAYGFYGFMSVWVVLLSIVKLLNLILTIIAAVQAHNGVRYRYPLNLRLVK</sequence>
<gene>
    <name evidence="6" type="ORF">BSOLF_2627</name>
</gene>
<protein>
    <recommendedName>
        <fullName evidence="8">DUF4870 domain-containing protein</fullName>
    </recommendedName>
</protein>
<dbReference type="InterPro" id="IPR019109">
    <property type="entry name" value="MamF_MmsF"/>
</dbReference>
<evidence type="ECO:0000256" key="4">
    <source>
        <dbReference type="ARBA" id="ARBA00023136"/>
    </source>
</evidence>
<name>A0A2R6Y2F5_9BACL</name>
<evidence type="ECO:0000313" key="7">
    <source>
        <dbReference type="Proteomes" id="UP000244338"/>
    </source>
</evidence>